<dbReference type="InterPro" id="IPR035965">
    <property type="entry name" value="PAS-like_dom_sf"/>
</dbReference>
<dbReference type="InterPro" id="IPR043128">
    <property type="entry name" value="Rev_trsase/Diguanyl_cyclase"/>
</dbReference>
<gene>
    <name evidence="7" type="ORF">FZO89_11280</name>
</gene>
<comment type="cofactor">
    <cofactor evidence="1">
        <name>Mg(2+)</name>
        <dbReference type="ChEBI" id="CHEBI:18420"/>
    </cofactor>
</comment>
<dbReference type="SMART" id="SM00052">
    <property type="entry name" value="EAL"/>
    <property type="match status" value="1"/>
</dbReference>
<evidence type="ECO:0000256" key="1">
    <source>
        <dbReference type="ARBA" id="ARBA00001946"/>
    </source>
</evidence>
<dbReference type="InterPro" id="IPR000014">
    <property type="entry name" value="PAS"/>
</dbReference>
<evidence type="ECO:0000259" key="4">
    <source>
        <dbReference type="PROSITE" id="PS50113"/>
    </source>
</evidence>
<feature type="domain" description="PAC" evidence="4">
    <location>
        <begin position="91"/>
        <end position="150"/>
    </location>
</feature>
<dbReference type="PROSITE" id="PS50887">
    <property type="entry name" value="GGDEF"/>
    <property type="match status" value="1"/>
</dbReference>
<dbReference type="PANTHER" id="PTHR44757">
    <property type="entry name" value="DIGUANYLATE CYCLASE DGCP"/>
    <property type="match status" value="1"/>
</dbReference>
<dbReference type="Gene3D" id="3.20.20.450">
    <property type="entry name" value="EAL domain"/>
    <property type="match status" value="1"/>
</dbReference>
<keyword evidence="8" id="KW-1185">Reference proteome</keyword>
<feature type="domain" description="GGDEF" evidence="6">
    <location>
        <begin position="323"/>
        <end position="457"/>
    </location>
</feature>
<evidence type="ECO:0000259" key="3">
    <source>
        <dbReference type="PROSITE" id="PS50112"/>
    </source>
</evidence>
<dbReference type="AlphaFoldDB" id="A0A5D4XS51"/>
<dbReference type="InterPro" id="IPR052155">
    <property type="entry name" value="Biofilm_reg_signaling"/>
</dbReference>
<feature type="region of interest" description="Disordered" evidence="2">
    <location>
        <begin position="1"/>
        <end position="20"/>
    </location>
</feature>
<dbReference type="RefSeq" id="WP_149103348.1">
    <property type="nucleotide sequence ID" value="NZ_VTFT01000001.1"/>
</dbReference>
<dbReference type="FunFam" id="3.30.70.270:FF:000001">
    <property type="entry name" value="Diguanylate cyclase domain protein"/>
    <property type="match status" value="1"/>
</dbReference>
<organism evidence="7 8">
    <name type="scientific">Luteimonas viscosa</name>
    <dbReference type="NCBI Taxonomy" id="1132694"/>
    <lineage>
        <taxon>Bacteria</taxon>
        <taxon>Pseudomonadati</taxon>
        <taxon>Pseudomonadota</taxon>
        <taxon>Gammaproteobacteria</taxon>
        <taxon>Lysobacterales</taxon>
        <taxon>Lysobacteraceae</taxon>
        <taxon>Luteimonas</taxon>
    </lineage>
</organism>
<accession>A0A5D4XS51</accession>
<dbReference type="Proteomes" id="UP000324973">
    <property type="component" value="Unassembled WGS sequence"/>
</dbReference>
<dbReference type="Gene3D" id="3.30.70.270">
    <property type="match status" value="1"/>
</dbReference>
<dbReference type="Pfam" id="PF00563">
    <property type="entry name" value="EAL"/>
    <property type="match status" value="1"/>
</dbReference>
<dbReference type="InterPro" id="IPR035919">
    <property type="entry name" value="EAL_sf"/>
</dbReference>
<dbReference type="CDD" id="cd01948">
    <property type="entry name" value="EAL"/>
    <property type="match status" value="1"/>
</dbReference>
<dbReference type="Gene3D" id="3.30.450.20">
    <property type="entry name" value="PAS domain"/>
    <property type="match status" value="2"/>
</dbReference>
<dbReference type="InterPro" id="IPR013656">
    <property type="entry name" value="PAS_4"/>
</dbReference>
<dbReference type="Pfam" id="PF00990">
    <property type="entry name" value="GGDEF"/>
    <property type="match status" value="1"/>
</dbReference>
<dbReference type="NCBIfam" id="TIGR00254">
    <property type="entry name" value="GGDEF"/>
    <property type="match status" value="1"/>
</dbReference>
<dbReference type="InterPro" id="IPR001633">
    <property type="entry name" value="EAL_dom"/>
</dbReference>
<dbReference type="NCBIfam" id="TIGR00229">
    <property type="entry name" value="sensory_box"/>
    <property type="match status" value="2"/>
</dbReference>
<dbReference type="InterPro" id="IPR000160">
    <property type="entry name" value="GGDEF_dom"/>
</dbReference>
<protein>
    <submittedName>
        <fullName evidence="7">EAL domain-containing protein</fullName>
    </submittedName>
</protein>
<dbReference type="OrthoDB" id="197861at2"/>
<dbReference type="PROSITE" id="PS50883">
    <property type="entry name" value="EAL"/>
    <property type="match status" value="1"/>
</dbReference>
<dbReference type="Pfam" id="PF08448">
    <property type="entry name" value="PAS_4"/>
    <property type="match status" value="2"/>
</dbReference>
<feature type="domain" description="EAL" evidence="5">
    <location>
        <begin position="466"/>
        <end position="719"/>
    </location>
</feature>
<comment type="caution">
    <text evidence="7">The sequence shown here is derived from an EMBL/GenBank/DDBJ whole genome shotgun (WGS) entry which is preliminary data.</text>
</comment>
<dbReference type="GO" id="GO:0003824">
    <property type="term" value="F:catalytic activity"/>
    <property type="evidence" value="ECO:0007669"/>
    <property type="project" value="UniProtKB-ARBA"/>
</dbReference>
<dbReference type="InterPro" id="IPR000700">
    <property type="entry name" value="PAS-assoc_C"/>
</dbReference>
<dbReference type="SMART" id="SM00267">
    <property type="entry name" value="GGDEF"/>
    <property type="match status" value="1"/>
</dbReference>
<name>A0A5D4XS51_9GAMM</name>
<evidence type="ECO:0000259" key="6">
    <source>
        <dbReference type="PROSITE" id="PS50887"/>
    </source>
</evidence>
<reference evidence="7 8" key="1">
    <citation type="submission" date="2019-08" db="EMBL/GenBank/DDBJ databases">
        <title>Luteimonas viscosus sp. nov., isolated from soil of a sunflower field.</title>
        <authorList>
            <person name="Jianli Z."/>
            <person name="Ying Z."/>
        </authorList>
    </citation>
    <scope>NUCLEOTIDE SEQUENCE [LARGE SCALE GENOMIC DNA]</scope>
    <source>
        <strain evidence="7 8">XBU10</strain>
    </source>
</reference>
<evidence type="ECO:0000313" key="8">
    <source>
        <dbReference type="Proteomes" id="UP000324973"/>
    </source>
</evidence>
<dbReference type="SUPFAM" id="SSF55073">
    <property type="entry name" value="Nucleotide cyclase"/>
    <property type="match status" value="1"/>
</dbReference>
<dbReference type="InterPro" id="IPR029787">
    <property type="entry name" value="Nucleotide_cyclase"/>
</dbReference>
<dbReference type="EMBL" id="VTFT01000001">
    <property type="protein sequence ID" value="TYT26795.1"/>
    <property type="molecule type" value="Genomic_DNA"/>
</dbReference>
<dbReference type="CDD" id="cd01949">
    <property type="entry name" value="GGDEF"/>
    <property type="match status" value="1"/>
</dbReference>
<dbReference type="PROSITE" id="PS50112">
    <property type="entry name" value="PAS"/>
    <property type="match status" value="1"/>
</dbReference>
<dbReference type="CDD" id="cd00130">
    <property type="entry name" value="PAS"/>
    <property type="match status" value="1"/>
</dbReference>
<evidence type="ECO:0000259" key="5">
    <source>
        <dbReference type="PROSITE" id="PS50883"/>
    </source>
</evidence>
<dbReference type="SMART" id="SM00091">
    <property type="entry name" value="PAS"/>
    <property type="match status" value="2"/>
</dbReference>
<dbReference type="SUPFAM" id="SSF55785">
    <property type="entry name" value="PYP-like sensor domain (PAS domain)"/>
    <property type="match status" value="2"/>
</dbReference>
<dbReference type="PANTHER" id="PTHR44757:SF2">
    <property type="entry name" value="BIOFILM ARCHITECTURE MAINTENANCE PROTEIN MBAA"/>
    <property type="match status" value="1"/>
</dbReference>
<dbReference type="PROSITE" id="PS50113">
    <property type="entry name" value="PAC"/>
    <property type="match status" value="2"/>
</dbReference>
<evidence type="ECO:0000313" key="7">
    <source>
        <dbReference type="EMBL" id="TYT26795.1"/>
    </source>
</evidence>
<proteinExistence type="predicted"/>
<evidence type="ECO:0000256" key="2">
    <source>
        <dbReference type="SAM" id="MobiDB-lite"/>
    </source>
</evidence>
<dbReference type="SUPFAM" id="SSF141868">
    <property type="entry name" value="EAL domain-like"/>
    <property type="match status" value="1"/>
</dbReference>
<sequence length="724" mass="78027">MNSDATPGMPTPSAPSTHGGQTMDQVWIRNLLDASDEAIYFKDLQSRFIRVSLGMANLHGLTQERMCGLTDFDLFAEAHAADALADEQEIIRTGVPILNKEECESFADRPTRWVATSKFPLRDLDGAIIGTFGVSHDITRRVLAEQEMVRLAEASALASAGLARVEAQLRSVLNGSADAIAQYAPDLRYRYINPAGERLRGMTLAELVGRTDREIGPDPEAAESWEAALRQVLATGQPREHEFSMIVPGGKEGWFHTTLSPETDLGGAVVGVLTSTRDVTVSKMAERALAHQAMHDPVTGLANRYLLMDRLGQALLRIERTPGRVVLIFVDLDHFKAVNDSYGHEVGDEVLVELARRLSAVGRREDTVARLGGDEFVVLCENVRTEGNVREIAGRIVRALAEPFNVGAGLQVRLSASVGVAVTGDPTARAPDLLRNADTAMYRVKQQGRNGFHIFDPAVDVATDDQLRLEADLQHALGRGELALVYQPLLSLADRRLLGFEALLRWQHPTRGTLLPGDFLPIAERMGLMGLIGAWVLDTACSRLATWSATRVPAADAEPLSMAVNVSGSQLRAVGFADQVRGALAAHGIAPSSLRLEISERDLIHGDPRVESALAELGELGVQLAVDDFGASVTSLARLPRVLVSVVKLGRFADLRQRDVVAAVIATAHGLGMSVVAGGIEDAEQLAEFSALACDDGQGFLLGRPLEESAVEHLLRGGRAFPGV</sequence>
<feature type="domain" description="PAS" evidence="3">
    <location>
        <begin position="165"/>
        <end position="236"/>
    </location>
</feature>
<feature type="domain" description="PAC" evidence="4">
    <location>
        <begin position="239"/>
        <end position="291"/>
    </location>
</feature>